<dbReference type="SUPFAM" id="SSF52540">
    <property type="entry name" value="P-loop containing nucleoside triphosphate hydrolases"/>
    <property type="match status" value="2"/>
</dbReference>
<evidence type="ECO:0000256" key="20">
    <source>
        <dbReference type="SAM" id="Coils"/>
    </source>
</evidence>
<dbReference type="GO" id="GO:0035861">
    <property type="term" value="C:site of double-strand break"/>
    <property type="evidence" value="ECO:0007669"/>
    <property type="project" value="Ensembl"/>
</dbReference>
<evidence type="ECO:0000256" key="11">
    <source>
        <dbReference type="ARBA" id="ARBA00022840"/>
    </source>
</evidence>
<evidence type="ECO:0000256" key="3">
    <source>
        <dbReference type="ARBA" id="ARBA00010171"/>
    </source>
</evidence>
<dbReference type="FunFam" id="3.40.50.300:FF:000793">
    <property type="entry name" value="Structural maintenance of chromosomes protein 5"/>
    <property type="match status" value="1"/>
</dbReference>
<evidence type="ECO:0000313" key="24">
    <source>
        <dbReference type="Proteomes" id="UP000694415"/>
    </source>
</evidence>
<dbReference type="GO" id="GO:0019827">
    <property type="term" value="P:stem cell population maintenance"/>
    <property type="evidence" value="ECO:0007669"/>
    <property type="project" value="Ensembl"/>
</dbReference>
<protein>
    <recommendedName>
        <fullName evidence="4">Structural maintenance of chromosomes protein 5</fullName>
    </recommendedName>
</protein>
<dbReference type="AlphaFoldDB" id="A0A8C6MU65"/>
<dbReference type="Pfam" id="PF02463">
    <property type="entry name" value="SMC_N"/>
    <property type="match status" value="1"/>
</dbReference>
<evidence type="ECO:0000256" key="12">
    <source>
        <dbReference type="ARBA" id="ARBA00022843"/>
    </source>
</evidence>
<evidence type="ECO:0000256" key="16">
    <source>
        <dbReference type="ARBA" id="ARBA00023204"/>
    </source>
</evidence>
<evidence type="ECO:0000256" key="13">
    <source>
        <dbReference type="ARBA" id="ARBA00022895"/>
    </source>
</evidence>
<dbReference type="GO" id="GO:0030261">
    <property type="term" value="P:chromosome condensation"/>
    <property type="evidence" value="ECO:0007669"/>
    <property type="project" value="Ensembl"/>
</dbReference>
<evidence type="ECO:0000256" key="14">
    <source>
        <dbReference type="ARBA" id="ARBA00023054"/>
    </source>
</evidence>
<keyword evidence="12" id="KW-0832">Ubl conjugation</keyword>
<accession>A0A8C6MU65</accession>
<dbReference type="GO" id="GO:0000724">
    <property type="term" value="P:double-strand break repair via homologous recombination"/>
    <property type="evidence" value="ECO:0007669"/>
    <property type="project" value="Ensembl"/>
</dbReference>
<sequence length="1102" mass="128881">MATPSGKAAPPNPQVSKRSLPRDASSEVPSKRKNSNPLPTLPRPSGTFVEGSIVRIAMENFLTYDICEVCPGPHLNMIIGANGTGKSSIVCAICLGLAGKPAFMGRADKVGFFVKRGCSKGLVEIELFRTSGNLIITREIDVIKNQSFWFINKKPVTQKIVEEQVAALNIQVGNLCQFLPQDKVGEFAKLSKIELLEATEKSVGPPEMHRYHCELKNFREKEKQLETSCKEKTEYLEKMVQRNERYKQDVERFYERKRHLDLIEMLEAKRPWVEYENVRQEYEGVKLIRDRVKEEVRKLKEGQIPMTRRIEEIDRQRRTLEVRIKEKSTDIKEVSQKCKQRQDLIERKDRQIKELQQALTVKQNEEMDRQKRISNTRKMIEDLQNELKTAENCESLQPQLDAVTSDLRRVQEEKALCEGEIIDKQREKEVLEKQRRSVSDHITRFDNLMNQKEDKLRQRYRDTYDAVLWLRNNRDRFKQRVCEPIMLTINMKDNKNAKYVENHISSNDLRAFVFESQEDMEIFLREVRDNKKLRVNAVIAPKISYADKAPSRSLNDLKQYGFFSYLRELFDAPDPVMSYLCCQYHIHEVPVGTERTRERIERVIQETRLKQIYTAEEKYVLKTSVYSNKVISSNTSLKVAQFLTVTVDLEQRRHLEEQLKEMNRQLEAVDSGLAALRDTNRRLELKDNELRLEKKALLERKTRKRQLEQKISSKLASIRLMEQDTCNLEEEERKASTKIKEINVQKAKLVTELTGLVKICTSFQIQKVDLILQNTTVISEKNKLEADYMASSSQLRVTEQQFIELDDNRQRLLQKCKELMKKARQVCNLSAEQAVPQEFQTQVPTIPNGHSSSPPMAFQDLPNTLDEIDALLTEERSRASCFTGLNPSVVVEEYSKREVEIQQLTEELQGKKVELDEYRENISQVKERWLNPLKELVEKINEKFSNFFSSMQCAGEVDLHTENEEDYDKYGIRIRVKFRSSTQLHELTPHHQSGGERSVSTMLYLMALQELNRCPFRVVDEINQGMDPINERRVFEMVVNTACKENTSQYFFITPKLLQNLPYSEKMTVLFVYNGPHMLEPNRWNLKAFQRRRRRITFTQPQ</sequence>
<dbReference type="PANTHER" id="PTHR45916">
    <property type="entry name" value="STRUCTURAL MAINTENANCE OF CHROMOSOMES PROTEIN 5"/>
    <property type="match status" value="1"/>
</dbReference>
<dbReference type="GO" id="GO:0090398">
    <property type="term" value="P:cellular senescence"/>
    <property type="evidence" value="ECO:0007669"/>
    <property type="project" value="Ensembl"/>
</dbReference>
<keyword evidence="7" id="KW-0132">Cell division</keyword>
<organism evidence="23 24">
    <name type="scientific">Mus spicilegus</name>
    <name type="common">Mound-building mouse</name>
    <dbReference type="NCBI Taxonomy" id="10103"/>
    <lineage>
        <taxon>Eukaryota</taxon>
        <taxon>Metazoa</taxon>
        <taxon>Chordata</taxon>
        <taxon>Craniata</taxon>
        <taxon>Vertebrata</taxon>
        <taxon>Euteleostomi</taxon>
        <taxon>Mammalia</taxon>
        <taxon>Eutheria</taxon>
        <taxon>Euarchontoglires</taxon>
        <taxon>Glires</taxon>
        <taxon>Rodentia</taxon>
        <taxon>Myomorpha</taxon>
        <taxon>Muroidea</taxon>
        <taxon>Muridae</taxon>
        <taxon>Murinae</taxon>
        <taxon>Mus</taxon>
        <taxon>Mus</taxon>
    </lineage>
</organism>
<dbReference type="GO" id="GO:0016607">
    <property type="term" value="C:nuclear speck"/>
    <property type="evidence" value="ECO:0007669"/>
    <property type="project" value="Ensembl"/>
</dbReference>
<dbReference type="InterPro" id="IPR027417">
    <property type="entry name" value="P-loop_NTPase"/>
</dbReference>
<dbReference type="FunFam" id="3.40.50.300:FF:001434">
    <property type="entry name" value="Structural maintenance of chromosomes protein 5"/>
    <property type="match status" value="1"/>
</dbReference>
<dbReference type="GO" id="GO:0051301">
    <property type="term" value="P:cell division"/>
    <property type="evidence" value="ECO:0007669"/>
    <property type="project" value="UniProtKB-KW"/>
</dbReference>
<comment type="similarity">
    <text evidence="3">Belongs to the SMC family. SMC5 subfamily.</text>
</comment>
<dbReference type="GO" id="GO:0003697">
    <property type="term" value="F:single-stranded DNA binding"/>
    <property type="evidence" value="ECO:0007669"/>
    <property type="project" value="TreeGrafter"/>
</dbReference>
<dbReference type="GO" id="GO:0030054">
    <property type="term" value="C:cell junction"/>
    <property type="evidence" value="ECO:0007669"/>
    <property type="project" value="Ensembl"/>
</dbReference>
<dbReference type="GO" id="GO:0016605">
    <property type="term" value="C:PML body"/>
    <property type="evidence" value="ECO:0007669"/>
    <property type="project" value="UniProtKB-SubCell"/>
</dbReference>
<dbReference type="GO" id="GO:0005524">
    <property type="term" value="F:ATP binding"/>
    <property type="evidence" value="ECO:0007669"/>
    <property type="project" value="UniProtKB-KW"/>
</dbReference>
<dbReference type="Ensembl" id="ENSMSIT00000016748.1">
    <property type="protein sequence ID" value="ENSMSIP00000013191.1"/>
    <property type="gene ID" value="ENSMSIG00000011401.1"/>
</dbReference>
<keyword evidence="17" id="KW-0539">Nucleus</keyword>
<evidence type="ECO:0000256" key="2">
    <source>
        <dbReference type="ARBA" id="ARBA00004574"/>
    </source>
</evidence>
<dbReference type="GO" id="GO:0044828">
    <property type="term" value="P:host-mediated suppression of viral genome replication"/>
    <property type="evidence" value="ECO:0007669"/>
    <property type="project" value="Ensembl"/>
</dbReference>
<evidence type="ECO:0000256" key="1">
    <source>
        <dbReference type="ARBA" id="ARBA00004322"/>
    </source>
</evidence>
<keyword evidence="16" id="KW-0234">DNA repair</keyword>
<keyword evidence="13" id="KW-0779">Telomere</keyword>
<keyword evidence="15" id="KW-0233">DNA recombination</keyword>
<dbReference type="GeneTree" id="ENSGT00550000074816"/>
<evidence type="ECO:0000256" key="19">
    <source>
        <dbReference type="ARBA" id="ARBA00063114"/>
    </source>
</evidence>
<dbReference type="GO" id="GO:0030915">
    <property type="term" value="C:Smc5-Smc6 complex"/>
    <property type="evidence" value="ECO:0007669"/>
    <property type="project" value="Ensembl"/>
</dbReference>
<evidence type="ECO:0000256" key="4">
    <source>
        <dbReference type="ARBA" id="ARBA00018687"/>
    </source>
</evidence>
<reference evidence="23" key="1">
    <citation type="submission" date="2025-08" db="UniProtKB">
        <authorList>
            <consortium name="Ensembl"/>
        </authorList>
    </citation>
    <scope>IDENTIFICATION</scope>
</reference>
<dbReference type="GO" id="GO:0000775">
    <property type="term" value="C:chromosome, centromeric region"/>
    <property type="evidence" value="ECO:0007669"/>
    <property type="project" value="Ensembl"/>
</dbReference>
<evidence type="ECO:0000256" key="5">
    <source>
        <dbReference type="ARBA" id="ARBA00022454"/>
    </source>
</evidence>
<evidence type="ECO:0000256" key="8">
    <source>
        <dbReference type="ARBA" id="ARBA00022741"/>
    </source>
</evidence>
<keyword evidence="10" id="KW-0498">Mitosis</keyword>
<keyword evidence="6" id="KW-0597">Phosphoprotein</keyword>
<evidence type="ECO:0000256" key="9">
    <source>
        <dbReference type="ARBA" id="ARBA00022763"/>
    </source>
</evidence>
<comment type="subunit">
    <text evidence="19">Forms a heterodimer with SMC6. Component of the SMC5-SMC6 complex which consists at least of SMC5, SMC6, NSMCE2, NSMCE1, NSMCE4A or EID3 and NSMCE3. Interacts with NSMCE2. Interacts with SLF2; this interaction induces an association of the SLF1-SLF2 complex with the SMC5-SMC6 complex. Interacts with RAD18; this interaction is increased in a SLF1 or SLF2-dependent manner.</text>
</comment>
<feature type="region of interest" description="Disordered" evidence="21">
    <location>
        <begin position="1"/>
        <end position="44"/>
    </location>
</feature>
<feature type="coiled-coil region" evidence="20">
    <location>
        <begin position="236"/>
        <end position="427"/>
    </location>
</feature>
<feature type="coiled-coil region" evidence="20">
    <location>
        <begin position="894"/>
        <end position="928"/>
    </location>
</feature>
<dbReference type="Gene3D" id="3.40.50.300">
    <property type="entry name" value="P-loop containing nucleotide triphosphate hydrolases"/>
    <property type="match status" value="2"/>
</dbReference>
<dbReference type="Proteomes" id="UP000694415">
    <property type="component" value="Unplaced"/>
</dbReference>
<evidence type="ECO:0000256" key="10">
    <source>
        <dbReference type="ARBA" id="ARBA00022776"/>
    </source>
</evidence>
<dbReference type="GO" id="GO:0034184">
    <property type="term" value="P:positive regulation of maintenance of mitotic sister chromatid cohesion"/>
    <property type="evidence" value="ECO:0007669"/>
    <property type="project" value="Ensembl"/>
</dbReference>
<evidence type="ECO:0000256" key="21">
    <source>
        <dbReference type="SAM" id="MobiDB-lite"/>
    </source>
</evidence>
<keyword evidence="18" id="KW-0131">Cell cycle</keyword>
<dbReference type="GO" id="GO:0044772">
    <property type="term" value="P:mitotic cell cycle phase transition"/>
    <property type="evidence" value="ECO:0007669"/>
    <property type="project" value="Ensembl"/>
</dbReference>
<evidence type="ECO:0000259" key="22">
    <source>
        <dbReference type="Pfam" id="PF02463"/>
    </source>
</evidence>
<dbReference type="GO" id="GO:0000803">
    <property type="term" value="C:sex chromosome"/>
    <property type="evidence" value="ECO:0007669"/>
    <property type="project" value="Ensembl"/>
</dbReference>
<dbReference type="InterPro" id="IPR003395">
    <property type="entry name" value="RecF/RecN/SMC_N"/>
</dbReference>
<evidence type="ECO:0000256" key="6">
    <source>
        <dbReference type="ARBA" id="ARBA00022553"/>
    </source>
</evidence>
<dbReference type="GO" id="GO:0000781">
    <property type="term" value="C:chromosome, telomeric region"/>
    <property type="evidence" value="ECO:0007669"/>
    <property type="project" value="UniProtKB-SubCell"/>
</dbReference>
<comment type="subcellular location">
    <subcellularLocation>
        <location evidence="2">Chromosome</location>
        <location evidence="2">Telomere</location>
    </subcellularLocation>
    <subcellularLocation>
        <location evidence="1">Nucleus</location>
        <location evidence="1">PML body</location>
    </subcellularLocation>
</comment>
<proteinExistence type="inferred from homology"/>
<feature type="coiled-coil region" evidence="20">
    <location>
        <begin position="645"/>
        <end position="748"/>
    </location>
</feature>
<dbReference type="PANTHER" id="PTHR45916:SF1">
    <property type="entry name" value="STRUCTURAL MAINTENANCE OF CHROMOSOMES PROTEIN 5"/>
    <property type="match status" value="1"/>
</dbReference>
<reference evidence="23" key="2">
    <citation type="submission" date="2025-09" db="UniProtKB">
        <authorList>
            <consortium name="Ensembl"/>
        </authorList>
    </citation>
    <scope>IDENTIFICATION</scope>
</reference>
<keyword evidence="8" id="KW-0547">Nucleotide-binding</keyword>
<keyword evidence="11" id="KW-0067">ATP-binding</keyword>
<dbReference type="GO" id="GO:0007059">
    <property type="term" value="P:chromosome segregation"/>
    <property type="evidence" value="ECO:0007669"/>
    <property type="project" value="Ensembl"/>
</dbReference>
<evidence type="ECO:0000256" key="17">
    <source>
        <dbReference type="ARBA" id="ARBA00023242"/>
    </source>
</evidence>
<name>A0A8C6MU65_MUSSI</name>
<dbReference type="GO" id="GO:0000722">
    <property type="term" value="P:telomere maintenance via recombination"/>
    <property type="evidence" value="ECO:0007669"/>
    <property type="project" value="Ensembl"/>
</dbReference>
<evidence type="ECO:0000256" key="15">
    <source>
        <dbReference type="ARBA" id="ARBA00023172"/>
    </source>
</evidence>
<evidence type="ECO:0000256" key="18">
    <source>
        <dbReference type="ARBA" id="ARBA00023306"/>
    </source>
</evidence>
<dbReference type="GO" id="GO:0035061">
    <property type="term" value="C:interchromatin granule"/>
    <property type="evidence" value="ECO:0007669"/>
    <property type="project" value="Ensembl"/>
</dbReference>
<dbReference type="GO" id="GO:0000217">
    <property type="term" value="F:DNA secondary structure binding"/>
    <property type="evidence" value="ECO:0007669"/>
    <property type="project" value="Ensembl"/>
</dbReference>
<keyword evidence="14 20" id="KW-0175">Coiled coil</keyword>
<feature type="coiled-coil region" evidence="20">
    <location>
        <begin position="795"/>
        <end position="822"/>
    </location>
</feature>
<evidence type="ECO:0000313" key="23">
    <source>
        <dbReference type="Ensembl" id="ENSMSIP00000013191.1"/>
    </source>
</evidence>
<feature type="domain" description="RecF/RecN/SMC N-terminal" evidence="22">
    <location>
        <begin position="53"/>
        <end position="1054"/>
    </location>
</feature>
<dbReference type="GO" id="GO:0005737">
    <property type="term" value="C:cytoplasm"/>
    <property type="evidence" value="ECO:0007669"/>
    <property type="project" value="Ensembl"/>
</dbReference>
<keyword evidence="9" id="KW-0227">DNA damage</keyword>
<keyword evidence="24" id="KW-1185">Reference proteome</keyword>
<dbReference type="GO" id="GO:0071459">
    <property type="term" value="P:protein localization to chromosome, centromeric region"/>
    <property type="evidence" value="ECO:0007669"/>
    <property type="project" value="Ensembl"/>
</dbReference>
<dbReference type="GO" id="GO:0051984">
    <property type="term" value="P:positive regulation of chromosome segregation"/>
    <property type="evidence" value="ECO:0007669"/>
    <property type="project" value="Ensembl"/>
</dbReference>
<keyword evidence="5" id="KW-0158">Chromosome</keyword>
<evidence type="ECO:0000256" key="7">
    <source>
        <dbReference type="ARBA" id="ARBA00022618"/>
    </source>
</evidence>